<dbReference type="GO" id="GO:0004623">
    <property type="term" value="F:phospholipase A2 activity"/>
    <property type="evidence" value="ECO:0007669"/>
    <property type="project" value="InterPro"/>
</dbReference>
<dbReference type="AlphaFoldDB" id="A0A151IPJ6"/>
<dbReference type="InterPro" id="IPR013607">
    <property type="entry name" value="Phospholipase_A2-like"/>
</dbReference>
<keyword evidence="1" id="KW-0175">Coiled coil</keyword>
<dbReference type="Pfam" id="PF08398">
    <property type="entry name" value="Phospholip_A2_4"/>
    <property type="match status" value="1"/>
</dbReference>
<dbReference type="InterPro" id="IPR036444">
    <property type="entry name" value="PLipase_A2_dom_sf"/>
</dbReference>
<dbReference type="Gene3D" id="3.40.395.10">
    <property type="entry name" value="Adenoviral Proteinase, Chain A"/>
    <property type="match status" value="1"/>
</dbReference>
<dbReference type="Proteomes" id="UP000078542">
    <property type="component" value="Unassembled WGS sequence"/>
</dbReference>
<dbReference type="GO" id="GO:0006644">
    <property type="term" value="P:phospholipid metabolic process"/>
    <property type="evidence" value="ECO:0007669"/>
    <property type="project" value="InterPro"/>
</dbReference>
<feature type="domain" description="Phospholipase A2-like" evidence="2">
    <location>
        <begin position="75"/>
        <end position="137"/>
    </location>
</feature>
<dbReference type="InterPro" id="IPR038765">
    <property type="entry name" value="Papain-like_cys_pep_sf"/>
</dbReference>
<keyword evidence="4" id="KW-1185">Reference proteome</keyword>
<gene>
    <name evidence="3" type="ORF">ALC62_01138</name>
</gene>
<organism evidence="3 4">
    <name type="scientific">Cyphomyrmex costatus</name>
    <dbReference type="NCBI Taxonomy" id="456900"/>
    <lineage>
        <taxon>Eukaryota</taxon>
        <taxon>Metazoa</taxon>
        <taxon>Ecdysozoa</taxon>
        <taxon>Arthropoda</taxon>
        <taxon>Hexapoda</taxon>
        <taxon>Insecta</taxon>
        <taxon>Pterygota</taxon>
        <taxon>Neoptera</taxon>
        <taxon>Endopterygota</taxon>
        <taxon>Hymenoptera</taxon>
        <taxon>Apocrita</taxon>
        <taxon>Aculeata</taxon>
        <taxon>Formicoidea</taxon>
        <taxon>Formicidae</taxon>
        <taxon>Myrmicinae</taxon>
        <taxon>Cyphomyrmex</taxon>
    </lineage>
</organism>
<feature type="coiled-coil region" evidence="1">
    <location>
        <begin position="206"/>
        <end position="233"/>
    </location>
</feature>
<evidence type="ECO:0000256" key="1">
    <source>
        <dbReference type="SAM" id="Coils"/>
    </source>
</evidence>
<accession>A0A151IPJ6</accession>
<dbReference type="GO" id="GO:0050482">
    <property type="term" value="P:arachidonate secretion"/>
    <property type="evidence" value="ECO:0007669"/>
    <property type="project" value="InterPro"/>
</dbReference>
<evidence type="ECO:0000259" key="2">
    <source>
        <dbReference type="Pfam" id="PF08398"/>
    </source>
</evidence>
<dbReference type="SUPFAM" id="SSF54001">
    <property type="entry name" value="Cysteine proteinases"/>
    <property type="match status" value="1"/>
</dbReference>
<reference evidence="3 4" key="1">
    <citation type="submission" date="2016-03" db="EMBL/GenBank/DDBJ databases">
        <title>Cyphomyrmex costatus WGS genome.</title>
        <authorList>
            <person name="Nygaard S."/>
            <person name="Hu H."/>
            <person name="Boomsma J."/>
            <person name="Zhang G."/>
        </authorList>
    </citation>
    <scope>NUCLEOTIDE SEQUENCE [LARGE SCALE GENOMIC DNA]</scope>
    <source>
        <strain evidence="3">MS0001</strain>
        <tissue evidence="3">Whole body</tissue>
    </source>
</reference>
<evidence type="ECO:0000313" key="4">
    <source>
        <dbReference type="Proteomes" id="UP000078542"/>
    </source>
</evidence>
<dbReference type="Gene3D" id="1.20.90.10">
    <property type="entry name" value="Phospholipase A2 domain"/>
    <property type="match status" value="1"/>
</dbReference>
<protein>
    <recommendedName>
        <fullName evidence="2">Phospholipase A2-like domain-containing protein</fullName>
    </recommendedName>
</protein>
<name>A0A151IPJ6_9HYME</name>
<dbReference type="EMBL" id="KQ976843">
    <property type="protein sequence ID" value="KYN07890.1"/>
    <property type="molecule type" value="Genomic_DNA"/>
</dbReference>
<proteinExistence type="predicted"/>
<dbReference type="GO" id="GO:0005198">
    <property type="term" value="F:structural molecule activity"/>
    <property type="evidence" value="ECO:0007669"/>
    <property type="project" value="InterPro"/>
</dbReference>
<evidence type="ECO:0000313" key="3">
    <source>
        <dbReference type="EMBL" id="KYN07890.1"/>
    </source>
</evidence>
<sequence>MFLIVSNDLTSKELEYIPKIVLLREFENCIDLLWDRLPEHIRADSEVQRHRRCLKHYNLPSRGLLNKAINALPFELHIPGYQFCGPGTRLEKRLARGDRGINPLDTACREHDIAYSHNNGLTERHAADNILAEKARKRITSKDSSLTERAAATAVWAAMKAKTKMGLKTKKRKSKRILPIAKRGGILPVLPLLGVLGSLVGGAAGVAKAVNDSRAAERQLEEMQRHNRVMEDHGVYLDPYKRGRGVVKRKKETSMRRTPTGVTTNVQLLQLAKRMRIPYFRGIFMSTTLPVEGVHRNESGIVNLDNAEGPGTHWIAYAKRGNRVIYFDSFGNLRQPKELERYLTNCVIQYNHIPYQRYNQSNCGQLCLQFLRTSDKHFKD</sequence>